<gene>
    <name evidence="3" type="ORF">GLOTRDRAFT_111384</name>
</gene>
<dbReference type="OrthoDB" id="3364886at2759"/>
<sequence length="609" mass="66295">MSTTANTTESCTLTSFLPTSSYTLAYALPLLFISFLLTYAGAFLTLDRTRTFAPSGDTLDLNVPSSYIPTKKRRFVWLLEGGLGGLASGYAFGVHCSTFLSLLIPNTSSSVPLNSKSFLAVWVLSAVVTTILAGRWKYTALLFAGISGGTTLALSFSVIVHPSLLTRIVLPSVSIPILTILVLLPFPRVRHASLRIACSSTGAFGLVVAIAILNGVEPWADVWQRLWVSDGPGWGVSKERGLSAGYCLFLATGIVVDWFLKRRFGENPDQKWDSYLANYTKYLPNAADRAGQFQPLRSAWSRWFPSPAEDKDPLFPPGAFSSDHVSFADDGVKKDILLPPYSPGPMAGKLQKNRSVSIMDPKGQDEIFEYERRPAFLRKASSKRLGTDGKRTREAIKFRPLAVDELSSDSEDDSYDLKKKPLEPPRPTGFVLKKTASVGSGTTAVEELDMEKEKKRIGKSLTVRNDIPEYSDYEEDVTVSAAKERLQREEERHSPGWSPEFIRRASLNSSSSRSKGSVSSSQATAVGRNELVPPPGAVPMTPSLIKAVDRIAAAQQAVYGAGGSASLTSTHVLPGDGADEVLPSSPADKGVRWDAFWRDVKAKAAQETR</sequence>
<evidence type="ECO:0000313" key="3">
    <source>
        <dbReference type="EMBL" id="EPQ54720.1"/>
    </source>
</evidence>
<accession>S7RK10</accession>
<feature type="transmembrane region" description="Helical" evidence="2">
    <location>
        <begin position="75"/>
        <end position="104"/>
    </location>
</feature>
<feature type="transmembrane region" description="Helical" evidence="2">
    <location>
        <begin position="24"/>
        <end position="46"/>
    </location>
</feature>
<feature type="compositionally biased region" description="Low complexity" evidence="1">
    <location>
        <begin position="506"/>
        <end position="521"/>
    </location>
</feature>
<dbReference type="STRING" id="670483.S7RK10"/>
<dbReference type="OMA" id="SFWARHF"/>
<feature type="region of interest" description="Disordered" evidence="1">
    <location>
        <begin position="408"/>
        <end position="429"/>
    </location>
</feature>
<dbReference type="Proteomes" id="UP000030669">
    <property type="component" value="Unassembled WGS sequence"/>
</dbReference>
<feature type="transmembrane region" description="Helical" evidence="2">
    <location>
        <begin position="140"/>
        <end position="159"/>
    </location>
</feature>
<evidence type="ECO:0000256" key="1">
    <source>
        <dbReference type="SAM" id="MobiDB-lite"/>
    </source>
</evidence>
<feature type="transmembrane region" description="Helical" evidence="2">
    <location>
        <begin position="196"/>
        <end position="216"/>
    </location>
</feature>
<proteinExistence type="predicted"/>
<dbReference type="EMBL" id="KB469303">
    <property type="protein sequence ID" value="EPQ54720.1"/>
    <property type="molecule type" value="Genomic_DNA"/>
</dbReference>
<dbReference type="GeneID" id="19299387"/>
<keyword evidence="2" id="KW-0472">Membrane</keyword>
<feature type="compositionally biased region" description="Basic and acidic residues" evidence="1">
    <location>
        <begin position="482"/>
        <end position="494"/>
    </location>
</feature>
<protein>
    <recommendedName>
        <fullName evidence="5">DUF4203 domain-containing protein</fullName>
    </recommendedName>
</protein>
<feature type="transmembrane region" description="Helical" evidence="2">
    <location>
        <begin position="165"/>
        <end position="184"/>
    </location>
</feature>
<feature type="transmembrane region" description="Helical" evidence="2">
    <location>
        <begin position="116"/>
        <end position="133"/>
    </location>
</feature>
<evidence type="ECO:0000256" key="2">
    <source>
        <dbReference type="SAM" id="Phobius"/>
    </source>
</evidence>
<dbReference type="RefSeq" id="XP_007866982.1">
    <property type="nucleotide sequence ID" value="XM_007868791.1"/>
</dbReference>
<keyword evidence="2" id="KW-1133">Transmembrane helix</keyword>
<keyword evidence="4" id="KW-1185">Reference proteome</keyword>
<dbReference type="eggNOG" id="ENOG502SJDM">
    <property type="taxonomic scope" value="Eukaryota"/>
</dbReference>
<feature type="region of interest" description="Disordered" evidence="1">
    <location>
        <begin position="472"/>
        <end position="537"/>
    </location>
</feature>
<name>S7RK10_GLOTA</name>
<dbReference type="HOGENOM" id="CLU_033738_0_0_1"/>
<evidence type="ECO:0008006" key="5">
    <source>
        <dbReference type="Google" id="ProtNLM"/>
    </source>
</evidence>
<dbReference type="KEGG" id="gtr:GLOTRDRAFT_111384"/>
<reference evidence="3 4" key="1">
    <citation type="journal article" date="2012" name="Science">
        <title>The Paleozoic origin of enzymatic lignin decomposition reconstructed from 31 fungal genomes.</title>
        <authorList>
            <person name="Floudas D."/>
            <person name="Binder M."/>
            <person name="Riley R."/>
            <person name="Barry K."/>
            <person name="Blanchette R.A."/>
            <person name="Henrissat B."/>
            <person name="Martinez A.T."/>
            <person name="Otillar R."/>
            <person name="Spatafora J.W."/>
            <person name="Yadav J.S."/>
            <person name="Aerts A."/>
            <person name="Benoit I."/>
            <person name="Boyd A."/>
            <person name="Carlson A."/>
            <person name="Copeland A."/>
            <person name="Coutinho P.M."/>
            <person name="de Vries R.P."/>
            <person name="Ferreira P."/>
            <person name="Findley K."/>
            <person name="Foster B."/>
            <person name="Gaskell J."/>
            <person name="Glotzer D."/>
            <person name="Gorecki P."/>
            <person name="Heitman J."/>
            <person name="Hesse C."/>
            <person name="Hori C."/>
            <person name="Igarashi K."/>
            <person name="Jurgens J.A."/>
            <person name="Kallen N."/>
            <person name="Kersten P."/>
            <person name="Kohler A."/>
            <person name="Kuees U."/>
            <person name="Kumar T.K.A."/>
            <person name="Kuo A."/>
            <person name="LaButti K."/>
            <person name="Larrondo L.F."/>
            <person name="Lindquist E."/>
            <person name="Ling A."/>
            <person name="Lombard V."/>
            <person name="Lucas S."/>
            <person name="Lundell T."/>
            <person name="Martin R."/>
            <person name="McLaughlin D.J."/>
            <person name="Morgenstern I."/>
            <person name="Morin E."/>
            <person name="Murat C."/>
            <person name="Nagy L.G."/>
            <person name="Nolan M."/>
            <person name="Ohm R.A."/>
            <person name="Patyshakuliyeva A."/>
            <person name="Rokas A."/>
            <person name="Ruiz-Duenas F.J."/>
            <person name="Sabat G."/>
            <person name="Salamov A."/>
            <person name="Samejima M."/>
            <person name="Schmutz J."/>
            <person name="Slot J.C."/>
            <person name="St John F."/>
            <person name="Stenlid J."/>
            <person name="Sun H."/>
            <person name="Sun S."/>
            <person name="Syed K."/>
            <person name="Tsang A."/>
            <person name="Wiebenga A."/>
            <person name="Young D."/>
            <person name="Pisabarro A."/>
            <person name="Eastwood D.C."/>
            <person name="Martin F."/>
            <person name="Cullen D."/>
            <person name="Grigoriev I.V."/>
            <person name="Hibbett D.S."/>
        </authorList>
    </citation>
    <scope>NUCLEOTIDE SEQUENCE [LARGE SCALE GENOMIC DNA]</scope>
    <source>
        <strain evidence="3 4">ATCC 11539</strain>
    </source>
</reference>
<keyword evidence="2" id="KW-0812">Transmembrane</keyword>
<organism evidence="3 4">
    <name type="scientific">Gloeophyllum trabeum (strain ATCC 11539 / FP-39264 / Madison 617)</name>
    <name type="common">Brown rot fungus</name>
    <dbReference type="NCBI Taxonomy" id="670483"/>
    <lineage>
        <taxon>Eukaryota</taxon>
        <taxon>Fungi</taxon>
        <taxon>Dikarya</taxon>
        <taxon>Basidiomycota</taxon>
        <taxon>Agaricomycotina</taxon>
        <taxon>Agaricomycetes</taxon>
        <taxon>Gloeophyllales</taxon>
        <taxon>Gloeophyllaceae</taxon>
        <taxon>Gloeophyllum</taxon>
    </lineage>
</organism>
<dbReference type="AlphaFoldDB" id="S7RK10"/>
<evidence type="ECO:0000313" key="4">
    <source>
        <dbReference type="Proteomes" id="UP000030669"/>
    </source>
</evidence>